<protein>
    <submittedName>
        <fullName evidence="1">Uncharacterized protein</fullName>
    </submittedName>
</protein>
<name>A0A8S1QJ14_9CILI</name>
<gene>
    <name evidence="1" type="ORF">PSON_ATCC_30995.1.T1090008</name>
</gene>
<evidence type="ECO:0000313" key="2">
    <source>
        <dbReference type="Proteomes" id="UP000692954"/>
    </source>
</evidence>
<dbReference type="Proteomes" id="UP000692954">
    <property type="component" value="Unassembled WGS sequence"/>
</dbReference>
<organism evidence="1 2">
    <name type="scientific">Paramecium sonneborni</name>
    <dbReference type="NCBI Taxonomy" id="65129"/>
    <lineage>
        <taxon>Eukaryota</taxon>
        <taxon>Sar</taxon>
        <taxon>Alveolata</taxon>
        <taxon>Ciliophora</taxon>
        <taxon>Intramacronucleata</taxon>
        <taxon>Oligohymenophorea</taxon>
        <taxon>Peniculida</taxon>
        <taxon>Parameciidae</taxon>
        <taxon>Paramecium</taxon>
    </lineage>
</organism>
<proteinExistence type="predicted"/>
<sequence length="198" mass="23327">MEEENKKLIVISNKIQIRKKIFVNNTFQTLEYLNQRKQLLADPKNIFLQQNHKKISGNISFLTQQQNFFYINSKNLNNTPFQLVVKLKLLLLNQYFCICCIRKSLAQNKELIFQKYQTDSIEKKALAIDPIKCILQQRISSLKIQGKAQGLILKQMHGTIKVQFKFKIRNAQNQNQARGVRNSNYLLLIFIFKTNFDQ</sequence>
<accession>A0A8S1QJ14</accession>
<evidence type="ECO:0000313" key="1">
    <source>
        <dbReference type="EMBL" id="CAD8115623.1"/>
    </source>
</evidence>
<keyword evidence="2" id="KW-1185">Reference proteome</keyword>
<dbReference type="EMBL" id="CAJJDN010000109">
    <property type="protein sequence ID" value="CAD8115623.1"/>
    <property type="molecule type" value="Genomic_DNA"/>
</dbReference>
<comment type="caution">
    <text evidence="1">The sequence shown here is derived from an EMBL/GenBank/DDBJ whole genome shotgun (WGS) entry which is preliminary data.</text>
</comment>
<dbReference type="AlphaFoldDB" id="A0A8S1QJ14"/>
<reference evidence="1" key="1">
    <citation type="submission" date="2021-01" db="EMBL/GenBank/DDBJ databases">
        <authorList>
            <consortium name="Genoscope - CEA"/>
            <person name="William W."/>
        </authorList>
    </citation>
    <scope>NUCLEOTIDE SEQUENCE</scope>
</reference>